<dbReference type="EMBL" id="CYKH01000151">
    <property type="protein sequence ID" value="CUI11840.1"/>
    <property type="molecule type" value="Genomic_DNA"/>
</dbReference>
<sequence>MRRRLCPSLALVRSCATQLDVRRASETPSGNTDSDTARTRLLKRLQTSTRTPIQHPSSSPLSSVAQQSVNASGVQSAGPHAASRGGTPSTPAVAVILHPTLISAELSDALRALGLQVNVPTCESAPITTLTAIEQLQDALLVVYLNTKTTRRYHSAKGNGVELALDPSLPSKVVLQRVCSAFYEHPILKSFFAGAPSWDALSEWIASSPPMSSPSSVDASPSSSRSHQPPHKLMMACSSTTLLSICTLLGRLEEATRCCAGSQNETHQASDNDAYVAKYSEYVPGWWWDGASRMICTWLIHEHMLVPSPQLGSSPLPPHRTHHLVRSASRLLTFLTSSSAGMNRPPQFSRDERMFAVSVVALLYSSLTDADTMLSIPERAQLLAKVAGELYRDVFMLPALRSPAAANRPNVRHMTSHVAYNELLSTAARFHEEEQHDEGHHPRMALQQVLVWVSRWCLIEKSVLGHLEPLVKHEKTTLPSLSTSVDITTAVQGSVPPHAAQRNHATTSAAGLPVQKNTQSDWAAKLQRRLLTAALTMELDISTLATILEKTVTSQVVRDMEHSWTPQPFPMLLTMGTDSILQFGHQNVSTARSGIAAELADLRRSLARAVKIISLRLTLVDGEEREDVSTSATGAAPSEPYEGMHRPHNIAEANVPEACAFVHQLRCSFGSLARRHYASSGGTEVLADAVAVFILTSMVGEQRQPIVSRQRNPKFIATTPSLHTVGEALEMLFFAILLQQGYCRGKDSSSSFDATWVEPSRRILRYVIDALVFNTYRYNREQHRSGGRRDTMTAEDTALSTFFLTSQQLTNPNLIHMPLWQTVEFVAVLQHYCGSLRPECCSTSSESGEEGIDPPRILSSSSNDIFASLSPVERYPNDTTTAHVRHHRENLTQLRSYLGRRVQRLLSLGQQVQQQNRLRTLADATTTSAPSDRRTQLSTDQNRTLPPYQKNLHQLDAFMCLFEFPFIHRGSDTEAVAVNSESRFLKRVKHLSNLSALLGTNYNMKEETRHRRLQRQQQQQQDEGQRRNENTHPHNSSSASEHDETSTLLGKEGRSICNDVVAPSSGHTLMVKVLRSSVAEPLGLGINEQCIVTHVKRSTAFARAMSQLGWYPEDCTGRGNVLRVVSVDDVTVRNVADFRKALSTPSRASTHTASSSGGGVTTRIVIQHNNSDDPTRVDRRHSGGGNVQEERTTPHQFDATNYPKVTHRRAVSPQLQLSAMGAAIATPN</sequence>
<dbReference type="AlphaFoldDB" id="A0A0S4KHB6"/>
<evidence type="ECO:0000256" key="1">
    <source>
        <dbReference type="SAM" id="MobiDB-lite"/>
    </source>
</evidence>
<feature type="region of interest" description="Disordered" evidence="1">
    <location>
        <begin position="923"/>
        <end position="945"/>
    </location>
</feature>
<feature type="region of interest" description="Disordered" evidence="1">
    <location>
        <begin position="1168"/>
        <end position="1197"/>
    </location>
</feature>
<feature type="compositionally biased region" description="Low complexity" evidence="1">
    <location>
        <begin position="212"/>
        <end position="227"/>
    </location>
</feature>
<organism evidence="2 3">
    <name type="scientific">Bodo saltans</name>
    <name type="common">Flagellated protozoan</name>
    <dbReference type="NCBI Taxonomy" id="75058"/>
    <lineage>
        <taxon>Eukaryota</taxon>
        <taxon>Discoba</taxon>
        <taxon>Euglenozoa</taxon>
        <taxon>Kinetoplastea</taxon>
        <taxon>Metakinetoplastina</taxon>
        <taxon>Eubodonida</taxon>
        <taxon>Bodonidae</taxon>
        <taxon>Bodo</taxon>
    </lineage>
</organism>
<feature type="compositionally biased region" description="Basic and acidic residues" evidence="1">
    <location>
        <begin position="1023"/>
        <end position="1032"/>
    </location>
</feature>
<evidence type="ECO:0000313" key="3">
    <source>
        <dbReference type="Proteomes" id="UP000051952"/>
    </source>
</evidence>
<proteinExistence type="predicted"/>
<feature type="region of interest" description="Disordered" evidence="1">
    <location>
        <begin position="212"/>
        <end position="231"/>
    </location>
</feature>
<evidence type="ECO:0000313" key="2">
    <source>
        <dbReference type="EMBL" id="CUI11840.1"/>
    </source>
</evidence>
<accession>A0A0S4KHB6</accession>
<keyword evidence="3" id="KW-1185">Reference proteome</keyword>
<dbReference type="VEuPathDB" id="TriTrypDB:BSAL_55205"/>
<protein>
    <submittedName>
        <fullName evidence="2">GPI-anchored surface protein, putative</fullName>
    </submittedName>
</protein>
<feature type="region of interest" description="Disordered" evidence="1">
    <location>
        <begin position="47"/>
        <end position="87"/>
    </location>
</feature>
<feature type="compositionally biased region" description="Low complexity" evidence="1">
    <location>
        <begin position="56"/>
        <end position="69"/>
    </location>
</feature>
<feature type="region of interest" description="Disordered" evidence="1">
    <location>
        <begin position="1007"/>
        <end position="1048"/>
    </location>
</feature>
<gene>
    <name evidence="2" type="ORF">BSAL_55205</name>
</gene>
<reference evidence="3" key="1">
    <citation type="submission" date="2015-09" db="EMBL/GenBank/DDBJ databases">
        <authorList>
            <consortium name="Pathogen Informatics"/>
        </authorList>
    </citation>
    <scope>NUCLEOTIDE SEQUENCE [LARGE SCALE GENOMIC DNA]</scope>
    <source>
        <strain evidence="3">Lake Konstanz</strain>
    </source>
</reference>
<feature type="compositionally biased region" description="Polar residues" evidence="1">
    <location>
        <begin position="923"/>
        <end position="944"/>
    </location>
</feature>
<feature type="compositionally biased region" description="Basic and acidic residues" evidence="1">
    <location>
        <begin position="1170"/>
        <end position="1181"/>
    </location>
</feature>
<name>A0A0S4KHB6_BODSA</name>
<dbReference type="Proteomes" id="UP000051952">
    <property type="component" value="Unassembled WGS sequence"/>
</dbReference>